<dbReference type="PROSITE" id="PS50137">
    <property type="entry name" value="DS_RBD"/>
    <property type="match status" value="1"/>
</dbReference>
<feature type="region of interest" description="Disordered" evidence="3">
    <location>
        <begin position="355"/>
        <end position="404"/>
    </location>
</feature>
<evidence type="ECO:0000313" key="6">
    <source>
        <dbReference type="Proteomes" id="UP000035740"/>
    </source>
</evidence>
<feature type="compositionally biased region" description="Polar residues" evidence="3">
    <location>
        <begin position="355"/>
        <end position="377"/>
    </location>
</feature>
<organism evidence="5 6">
    <name type="scientific">Beta vulgaris subsp. vulgaris</name>
    <name type="common">Beet</name>
    <dbReference type="NCBI Taxonomy" id="3555"/>
    <lineage>
        <taxon>Eukaryota</taxon>
        <taxon>Viridiplantae</taxon>
        <taxon>Streptophyta</taxon>
        <taxon>Embryophyta</taxon>
        <taxon>Tracheophyta</taxon>
        <taxon>Spermatophyta</taxon>
        <taxon>Magnoliopsida</taxon>
        <taxon>eudicotyledons</taxon>
        <taxon>Gunneridae</taxon>
        <taxon>Pentapetalae</taxon>
        <taxon>Caryophyllales</taxon>
        <taxon>Chenopodiaceae</taxon>
        <taxon>Betoideae</taxon>
        <taxon>Beta</taxon>
    </lineage>
</organism>
<dbReference type="InterPro" id="IPR051247">
    <property type="entry name" value="RLC_Component"/>
</dbReference>
<dbReference type="OrthoDB" id="994627at2759"/>
<evidence type="ECO:0000256" key="1">
    <source>
        <dbReference type="ARBA" id="ARBA00022884"/>
    </source>
</evidence>
<dbReference type="PANTHER" id="PTHR46205:SF3">
    <property type="entry name" value="LOQUACIOUS, ISOFORM B"/>
    <property type="match status" value="1"/>
</dbReference>
<dbReference type="Pfam" id="PF00035">
    <property type="entry name" value="dsrm"/>
    <property type="match status" value="1"/>
</dbReference>
<sequence>MSNIPSPPDVSNYLISEETGFLPNGNTNIPMGEGISGAEVEQRLPQLVDKFTVDSDTNSATNIPDLRSETPQQPIPSLSGAANPLRMTMPSQKGLLGVPARRDVRNPSGDPPILKLPAQTSQDCWSVEEDANKGLLNNRGFVPVQESDMPKADKQRTYSSLVGHSTAPPVSSAQLSKGRADEESPKQNLPPSETAGTAEIPSSQSLAPSINKETHVDAVKANALPSSLSISVLQEIGRRCCSKVEFKPILSTSKDLQFSVEVLFTGEKIGVGMGKTRKDAQQQAAESALHCLAEKYLAYVTRSGSIDRDEKLTVQNENGFVWDDINLQSDELSSDDKVQRENAFEAVEVSPVSTSSMVNSQQVTKLANSPRLQQSLSGKRLKEEIARGPQSSSSRQQRNGHSVS</sequence>
<feature type="region of interest" description="Disordered" evidence="3">
    <location>
        <begin position="136"/>
        <end position="204"/>
    </location>
</feature>
<dbReference type="SMART" id="SM00358">
    <property type="entry name" value="DSRM"/>
    <property type="match status" value="1"/>
</dbReference>
<feature type="compositionally biased region" description="Polar residues" evidence="3">
    <location>
        <begin position="186"/>
        <end position="204"/>
    </location>
</feature>
<keyword evidence="6" id="KW-1185">Reference proteome</keyword>
<dbReference type="EMBL" id="KQ090714">
    <property type="protein sequence ID" value="KMS94890.1"/>
    <property type="molecule type" value="Genomic_DNA"/>
</dbReference>
<feature type="compositionally biased region" description="Polar residues" evidence="3">
    <location>
        <begin position="157"/>
        <end position="175"/>
    </location>
</feature>
<dbReference type="InterPro" id="IPR014720">
    <property type="entry name" value="dsRBD_dom"/>
</dbReference>
<keyword evidence="1 2" id="KW-0694">RNA-binding</keyword>
<dbReference type="FunFam" id="3.30.160.20:FF:000035">
    <property type="entry name" value="RNA polymerase II C-terminal domain phosphatase-like 2"/>
    <property type="match status" value="1"/>
</dbReference>
<evidence type="ECO:0000256" key="3">
    <source>
        <dbReference type="SAM" id="MobiDB-lite"/>
    </source>
</evidence>
<dbReference type="Proteomes" id="UP000035740">
    <property type="component" value="Unassembled WGS sequence"/>
</dbReference>
<evidence type="ECO:0000259" key="4">
    <source>
        <dbReference type="PROSITE" id="PS50137"/>
    </source>
</evidence>
<feature type="region of interest" description="Disordered" evidence="3">
    <location>
        <begin position="55"/>
        <end position="121"/>
    </location>
</feature>
<dbReference type="Gene3D" id="3.30.160.20">
    <property type="match status" value="1"/>
</dbReference>
<evidence type="ECO:0000313" key="5">
    <source>
        <dbReference type="EMBL" id="KMS94890.1"/>
    </source>
</evidence>
<feature type="region of interest" description="Disordered" evidence="3">
    <location>
        <begin position="1"/>
        <end position="33"/>
    </location>
</feature>
<name>A0A0J8DVK5_BETVV</name>
<protein>
    <recommendedName>
        <fullName evidence="4">DRBM domain-containing protein</fullName>
    </recommendedName>
</protein>
<dbReference type="Gramene" id="KMS94890">
    <property type="protein sequence ID" value="KMS94890"/>
    <property type="gene ID" value="BVRB_014360"/>
</dbReference>
<reference evidence="5 6" key="1">
    <citation type="journal article" date="2014" name="Nature">
        <title>The genome of the recently domesticated crop plant sugar beet (Beta vulgaris).</title>
        <authorList>
            <person name="Dohm J.C."/>
            <person name="Minoche A.E."/>
            <person name="Holtgrawe D."/>
            <person name="Capella-Gutierrez S."/>
            <person name="Zakrzewski F."/>
            <person name="Tafer H."/>
            <person name="Rupp O."/>
            <person name="Sorensen T.R."/>
            <person name="Stracke R."/>
            <person name="Reinhardt R."/>
            <person name="Goesmann A."/>
            <person name="Kraft T."/>
            <person name="Schulz B."/>
            <person name="Stadler P.F."/>
            <person name="Schmidt T."/>
            <person name="Gabaldon T."/>
            <person name="Lehrach H."/>
            <person name="Weisshaar B."/>
            <person name="Himmelbauer H."/>
        </authorList>
    </citation>
    <scope>NUCLEOTIDE SEQUENCE [LARGE SCALE GENOMIC DNA]</scope>
    <source>
        <tissue evidence="5">Taproot</tissue>
    </source>
</reference>
<evidence type="ECO:0000256" key="2">
    <source>
        <dbReference type="PROSITE-ProRule" id="PRU00266"/>
    </source>
</evidence>
<dbReference type="GO" id="GO:0003723">
    <property type="term" value="F:RNA binding"/>
    <property type="evidence" value="ECO:0007669"/>
    <property type="project" value="UniProtKB-UniRule"/>
</dbReference>
<gene>
    <name evidence="5" type="ORF">BVRB_014360</name>
</gene>
<dbReference type="SUPFAM" id="SSF54768">
    <property type="entry name" value="dsRNA-binding domain-like"/>
    <property type="match status" value="1"/>
</dbReference>
<accession>A0A0J8DVK5</accession>
<feature type="domain" description="DRBM" evidence="4">
    <location>
        <begin position="228"/>
        <end position="294"/>
    </location>
</feature>
<dbReference type="ExpressionAtlas" id="A0A0J8DVK5">
    <property type="expression patterns" value="baseline"/>
</dbReference>
<dbReference type="AlphaFoldDB" id="A0A0J8DVK5"/>
<dbReference type="eggNOG" id="KOG0323">
    <property type="taxonomic scope" value="Eukaryota"/>
</dbReference>
<proteinExistence type="predicted"/>
<dbReference type="PANTHER" id="PTHR46205">
    <property type="entry name" value="LOQUACIOUS, ISOFORM B"/>
    <property type="match status" value="1"/>
</dbReference>